<sequence>MAEGVGVTGVALGDVYFTLAIGPEPGQISDDHPLGSLPTYTGFSGLSATHIVQNGILYNYAGSYSDEWLFSDALSRYNSLHWAIGYDADEDLWFIEYAVERAAIRWEAEDDSYNLGLLAVSSPVDNTSSTHTVPRVSLPVQYPRVVVTREAQQDYSALASLYTSNAESTQTGYPVSATCVTAPRDHNAATLIRSIAAFGNAVEQTLTLEVMLNVEASSASVYDMELYLAAHPQTADVGYQRSDGMLISHVINTDGLYTFSGTDQTQWTFEETEVTGDSIEFHRQAGYENYIELTIPLSAIPTLSDVSDCLESLSLDGQDVEDISEPLSVTSSCRTALANGYRSVSFALRLTLSGTETLIYPTNGGGISVLLPVPLPRTGFSGTMDYPGPVYQGNMVWPGVGTADTYDMIMDAIETEDDSTSIDTGEALDYVALKEGMMDWNVADTSEGQSYARYDMGTEFAGDACLDLFDEYQTISSDAQDGLRVEYMEILKDDTHMFIRIVMEEEYAIDYSLTDYQIFIDSHVSAVWHPSRYTDVTGI</sequence>
<evidence type="ECO:0000313" key="2">
    <source>
        <dbReference type="Proteomes" id="UP000265618"/>
    </source>
</evidence>
<dbReference type="AlphaFoldDB" id="A0A9K3CY00"/>
<evidence type="ECO:0000313" key="1">
    <source>
        <dbReference type="EMBL" id="GIQ84383.1"/>
    </source>
</evidence>
<feature type="non-terminal residue" evidence="1">
    <location>
        <position position="1"/>
    </location>
</feature>
<dbReference type="EMBL" id="BDIP01001429">
    <property type="protein sequence ID" value="GIQ84383.1"/>
    <property type="molecule type" value="Genomic_DNA"/>
</dbReference>
<reference evidence="1 2" key="1">
    <citation type="journal article" date="2018" name="PLoS ONE">
        <title>The draft genome of Kipferlia bialata reveals reductive genome evolution in fornicate parasites.</title>
        <authorList>
            <person name="Tanifuji G."/>
            <person name="Takabayashi S."/>
            <person name="Kume K."/>
            <person name="Takagi M."/>
            <person name="Nakayama T."/>
            <person name="Kamikawa R."/>
            <person name="Inagaki Y."/>
            <person name="Hashimoto T."/>
        </authorList>
    </citation>
    <scope>NUCLEOTIDE SEQUENCE [LARGE SCALE GENOMIC DNA]</scope>
    <source>
        <strain evidence="1">NY0173</strain>
    </source>
</reference>
<organism evidence="1 2">
    <name type="scientific">Kipferlia bialata</name>
    <dbReference type="NCBI Taxonomy" id="797122"/>
    <lineage>
        <taxon>Eukaryota</taxon>
        <taxon>Metamonada</taxon>
        <taxon>Carpediemonas-like organisms</taxon>
        <taxon>Kipferlia</taxon>
    </lineage>
</organism>
<proteinExistence type="predicted"/>
<protein>
    <submittedName>
        <fullName evidence="1">Uncharacterized protein</fullName>
    </submittedName>
</protein>
<dbReference type="Proteomes" id="UP000265618">
    <property type="component" value="Unassembled WGS sequence"/>
</dbReference>
<comment type="caution">
    <text evidence="1">The sequence shown here is derived from an EMBL/GenBank/DDBJ whole genome shotgun (WGS) entry which is preliminary data.</text>
</comment>
<accession>A0A9K3CY00</accession>
<keyword evidence="2" id="KW-1185">Reference proteome</keyword>
<name>A0A9K3CY00_9EUKA</name>
<gene>
    <name evidence="1" type="ORF">KIPB_005865</name>
</gene>